<organism evidence="2 3">
    <name type="scientific">Pseudallescheria apiosperma</name>
    <name type="common">Scedosporium apiospermum</name>
    <dbReference type="NCBI Taxonomy" id="563466"/>
    <lineage>
        <taxon>Eukaryota</taxon>
        <taxon>Fungi</taxon>
        <taxon>Dikarya</taxon>
        <taxon>Ascomycota</taxon>
        <taxon>Pezizomycotina</taxon>
        <taxon>Sordariomycetes</taxon>
        <taxon>Hypocreomycetidae</taxon>
        <taxon>Microascales</taxon>
        <taxon>Microascaceae</taxon>
        <taxon>Scedosporium</taxon>
    </lineage>
</organism>
<dbReference type="GO" id="GO:0070086">
    <property type="term" value="P:ubiquitin-dependent endocytosis"/>
    <property type="evidence" value="ECO:0007669"/>
    <property type="project" value="TreeGrafter"/>
</dbReference>
<gene>
    <name evidence="2" type="ORF">SAPIO_CDS3249</name>
</gene>
<comment type="caution">
    <text evidence="2">The sequence shown here is derived from an EMBL/GenBank/DDBJ whole genome shotgun (WGS) entry which is preliminary data.</text>
</comment>
<name>A0A084GAC8_PSEDA</name>
<dbReference type="PANTHER" id="PTHR11188">
    <property type="entry name" value="ARRESTIN DOMAIN CONTAINING PROTEIN"/>
    <property type="match status" value="1"/>
</dbReference>
<reference evidence="2 3" key="1">
    <citation type="journal article" date="2014" name="Genome Announc.">
        <title>Draft genome sequence of the pathogenic fungus Scedosporium apiospermum.</title>
        <authorList>
            <person name="Vandeputte P."/>
            <person name="Ghamrawi S."/>
            <person name="Rechenmann M."/>
            <person name="Iltis A."/>
            <person name="Giraud S."/>
            <person name="Fleury M."/>
            <person name="Thornton C."/>
            <person name="Delhaes L."/>
            <person name="Meyer W."/>
            <person name="Papon N."/>
            <person name="Bouchara J.P."/>
        </authorList>
    </citation>
    <scope>NUCLEOTIDE SEQUENCE [LARGE SCALE GENOMIC DNA]</scope>
    <source>
        <strain evidence="2 3">IHEM 14462</strain>
    </source>
</reference>
<dbReference type="RefSeq" id="XP_016644089.1">
    <property type="nucleotide sequence ID" value="XM_016786083.1"/>
</dbReference>
<dbReference type="CDD" id="cd22952">
    <property type="entry name" value="ART10-like"/>
    <property type="match status" value="1"/>
</dbReference>
<dbReference type="OMA" id="HGCSMAG"/>
<dbReference type="OrthoDB" id="3365616at2759"/>
<accession>A0A084GAC8</accession>
<dbReference type="Pfam" id="PF00339">
    <property type="entry name" value="Arrestin_N"/>
    <property type="match status" value="1"/>
</dbReference>
<dbReference type="GO" id="GO:0031625">
    <property type="term" value="F:ubiquitin protein ligase binding"/>
    <property type="evidence" value="ECO:0007669"/>
    <property type="project" value="TreeGrafter"/>
</dbReference>
<evidence type="ECO:0000259" key="1">
    <source>
        <dbReference type="Pfam" id="PF00339"/>
    </source>
</evidence>
<protein>
    <recommendedName>
        <fullName evidence="1">Arrestin-like N-terminal domain-containing protein</fullName>
    </recommendedName>
</protein>
<sequence length="378" mass="41701">MRISHLRGLAQPMKCDIAIKHPYGRPWFTVGDVVGGAIKLELKKDVSITSVVVSLTGKLTLSFVPVEEEFWIDGFPDSRGIKITKKILDCHHTLNPSTYEKDHRGLEKGHLRIPFRLQFPIPPCSQFYAPPSLDMREDDLRATVTYSVRVEVSTASKVRSKLVEKHAILFRPPNHVVLHRPLSIPTTSICAMLAADSLNPGVTPPYEAPYLPQYCPALQVDLTLPSPTVLQLGQPVPMELDITVTEDLMSCLGCIRLRRLHISLTAATSVQSGPASRATESTTTICSINGDFSLISGGKRGTCRIDSNLWRDRGVPEVPISFSSSNVARSYTMNVVVGFSSGKRDNIECVAMTSPVNIWCRSDLPPEYSSDGYILQND</sequence>
<dbReference type="InterPro" id="IPR011021">
    <property type="entry name" value="Arrestin-like_N"/>
</dbReference>
<evidence type="ECO:0000313" key="3">
    <source>
        <dbReference type="Proteomes" id="UP000028545"/>
    </source>
</evidence>
<proteinExistence type="predicted"/>
<dbReference type="InterPro" id="IPR050357">
    <property type="entry name" value="Arrestin_domain-protein"/>
</dbReference>
<dbReference type="GO" id="GO:0030674">
    <property type="term" value="F:protein-macromolecule adaptor activity"/>
    <property type="evidence" value="ECO:0007669"/>
    <property type="project" value="TreeGrafter"/>
</dbReference>
<dbReference type="GO" id="GO:0005886">
    <property type="term" value="C:plasma membrane"/>
    <property type="evidence" value="ECO:0007669"/>
    <property type="project" value="TreeGrafter"/>
</dbReference>
<dbReference type="KEGG" id="sapo:SAPIO_CDS3249"/>
<dbReference type="InterPro" id="IPR014752">
    <property type="entry name" value="Arrestin-like_C"/>
</dbReference>
<dbReference type="PANTHER" id="PTHR11188:SF166">
    <property type="entry name" value="ARRESTIN (OR S-ANTIGEN), N-TERMINAL DOMAIN PROTEIN (AFU_ORTHOLOGUE AFUA_7G02050)"/>
    <property type="match status" value="1"/>
</dbReference>
<dbReference type="Proteomes" id="UP000028545">
    <property type="component" value="Unassembled WGS sequence"/>
</dbReference>
<evidence type="ECO:0000313" key="2">
    <source>
        <dbReference type="EMBL" id="KEZ44290.1"/>
    </source>
</evidence>
<feature type="domain" description="Arrestin-like N-terminal" evidence="1">
    <location>
        <begin position="26"/>
        <end position="160"/>
    </location>
</feature>
<dbReference type="GeneID" id="27722321"/>
<dbReference type="Gene3D" id="2.60.40.640">
    <property type="match status" value="1"/>
</dbReference>
<dbReference type="EMBL" id="JOWA01000088">
    <property type="protein sequence ID" value="KEZ44290.1"/>
    <property type="molecule type" value="Genomic_DNA"/>
</dbReference>
<dbReference type="VEuPathDB" id="FungiDB:SAPIO_CDS3249"/>
<dbReference type="SUPFAM" id="SSF81296">
    <property type="entry name" value="E set domains"/>
    <property type="match status" value="1"/>
</dbReference>
<dbReference type="AlphaFoldDB" id="A0A084GAC8"/>
<dbReference type="HOGENOM" id="CLU_048919_0_0_1"/>
<dbReference type="GO" id="GO:0005829">
    <property type="term" value="C:cytosol"/>
    <property type="evidence" value="ECO:0007669"/>
    <property type="project" value="TreeGrafter"/>
</dbReference>
<dbReference type="InterPro" id="IPR014756">
    <property type="entry name" value="Ig_E-set"/>
</dbReference>
<keyword evidence="3" id="KW-1185">Reference proteome</keyword>